<sequence>MVLESEDEALLCKLFPSSLSRSALTWFRKLKPKSIGSFTELCEAFISQYVCNQIRKKDITVLFSTKQKACESLKDYLKRFTEEMSTLETYDSHTASLAFREGVTSRTKMHKSLVKTPPLDMREVLAWADGIIILE</sequence>
<name>A0A6J5TWD3_PRUAR</name>
<protein>
    <recommendedName>
        <fullName evidence="1">Retrotransposon gag domain-containing protein</fullName>
    </recommendedName>
</protein>
<dbReference type="EMBL" id="CAEKDK010000002">
    <property type="protein sequence ID" value="CAB4268396.1"/>
    <property type="molecule type" value="Genomic_DNA"/>
</dbReference>
<dbReference type="Proteomes" id="UP000507222">
    <property type="component" value="Unassembled WGS sequence"/>
</dbReference>
<evidence type="ECO:0000313" key="3">
    <source>
        <dbReference type="Proteomes" id="UP000507222"/>
    </source>
</evidence>
<dbReference type="AlphaFoldDB" id="A0A6J5TWD3"/>
<evidence type="ECO:0000313" key="2">
    <source>
        <dbReference type="EMBL" id="CAB4268396.1"/>
    </source>
</evidence>
<dbReference type="InterPro" id="IPR005162">
    <property type="entry name" value="Retrotrans_gag_dom"/>
</dbReference>
<gene>
    <name evidence="2" type="ORF">CURHAP_LOCUS11883</name>
</gene>
<accession>A0A6J5TWD3</accession>
<dbReference type="PANTHER" id="PTHR33223:SF10">
    <property type="entry name" value="AMINOTRANSFERASE-LIKE PLANT MOBILE DOMAIN-CONTAINING PROTEIN"/>
    <property type="match status" value="1"/>
</dbReference>
<dbReference type="Pfam" id="PF03732">
    <property type="entry name" value="Retrotrans_gag"/>
    <property type="match status" value="1"/>
</dbReference>
<feature type="domain" description="Retrotransposon gag" evidence="1">
    <location>
        <begin position="13"/>
        <end position="103"/>
    </location>
</feature>
<proteinExistence type="predicted"/>
<dbReference type="PANTHER" id="PTHR33223">
    <property type="entry name" value="CCHC-TYPE DOMAIN-CONTAINING PROTEIN"/>
    <property type="match status" value="1"/>
</dbReference>
<evidence type="ECO:0000259" key="1">
    <source>
        <dbReference type="Pfam" id="PF03732"/>
    </source>
</evidence>
<organism evidence="2 3">
    <name type="scientific">Prunus armeniaca</name>
    <name type="common">Apricot</name>
    <name type="synonym">Armeniaca vulgaris</name>
    <dbReference type="NCBI Taxonomy" id="36596"/>
    <lineage>
        <taxon>Eukaryota</taxon>
        <taxon>Viridiplantae</taxon>
        <taxon>Streptophyta</taxon>
        <taxon>Embryophyta</taxon>
        <taxon>Tracheophyta</taxon>
        <taxon>Spermatophyta</taxon>
        <taxon>Magnoliopsida</taxon>
        <taxon>eudicotyledons</taxon>
        <taxon>Gunneridae</taxon>
        <taxon>Pentapetalae</taxon>
        <taxon>rosids</taxon>
        <taxon>fabids</taxon>
        <taxon>Rosales</taxon>
        <taxon>Rosaceae</taxon>
        <taxon>Amygdaloideae</taxon>
        <taxon>Amygdaleae</taxon>
        <taxon>Prunus</taxon>
    </lineage>
</organism>
<reference evidence="2 3" key="1">
    <citation type="submission" date="2020-05" db="EMBL/GenBank/DDBJ databases">
        <authorList>
            <person name="Campoy J."/>
            <person name="Schneeberger K."/>
            <person name="Spophaly S."/>
        </authorList>
    </citation>
    <scope>NUCLEOTIDE SEQUENCE [LARGE SCALE GENOMIC DNA]</scope>
    <source>
        <strain evidence="2">PruArmRojPasFocal</strain>
    </source>
</reference>